<dbReference type="Proteomes" id="UP000694867">
    <property type="component" value="Unplaced"/>
</dbReference>
<feature type="compositionally biased region" description="Low complexity" evidence="6">
    <location>
        <begin position="967"/>
        <end position="981"/>
    </location>
</feature>
<dbReference type="GeneID" id="100904617"/>
<feature type="region of interest" description="Disordered" evidence="6">
    <location>
        <begin position="728"/>
        <end position="815"/>
    </location>
</feature>
<feature type="region of interest" description="Disordered" evidence="6">
    <location>
        <begin position="936"/>
        <end position="981"/>
    </location>
</feature>
<evidence type="ECO:0000313" key="8">
    <source>
        <dbReference type="Proteomes" id="UP000694867"/>
    </source>
</evidence>
<keyword evidence="8" id="KW-1185">Reference proteome</keyword>
<feature type="compositionally biased region" description="Basic and acidic residues" evidence="6">
    <location>
        <begin position="14"/>
        <end position="43"/>
    </location>
</feature>
<feature type="compositionally biased region" description="Low complexity" evidence="6">
    <location>
        <begin position="936"/>
        <end position="954"/>
    </location>
</feature>
<name>A0AAJ7SGK0_9ACAR</name>
<dbReference type="GO" id="GO:0000977">
    <property type="term" value="F:RNA polymerase II transcription regulatory region sequence-specific DNA binding"/>
    <property type="evidence" value="ECO:0007669"/>
    <property type="project" value="TreeGrafter"/>
</dbReference>
<dbReference type="KEGG" id="goe:100904617"/>
<dbReference type="SUPFAM" id="SSF47459">
    <property type="entry name" value="HLH, helix-loop-helix DNA-binding domain"/>
    <property type="match status" value="1"/>
</dbReference>
<gene>
    <name evidence="9" type="primary">LOC100904617</name>
</gene>
<feature type="compositionally biased region" description="Low complexity" evidence="6">
    <location>
        <begin position="1066"/>
        <end position="1087"/>
    </location>
</feature>
<dbReference type="GO" id="GO:0000981">
    <property type="term" value="F:DNA-binding transcription factor activity, RNA polymerase II-specific"/>
    <property type="evidence" value="ECO:0007669"/>
    <property type="project" value="TreeGrafter"/>
</dbReference>
<feature type="compositionally biased region" description="Low complexity" evidence="6">
    <location>
        <begin position="472"/>
        <end position="493"/>
    </location>
</feature>
<dbReference type="AlphaFoldDB" id="A0AAJ7SGK0"/>
<dbReference type="PANTHER" id="PTHR23043">
    <property type="entry name" value="HYPOXIA-INDUCIBLE FACTOR 1 ALPHA"/>
    <property type="match status" value="1"/>
</dbReference>
<feature type="region of interest" description="Disordered" evidence="6">
    <location>
        <begin position="1"/>
        <end position="43"/>
    </location>
</feature>
<keyword evidence="2" id="KW-0805">Transcription regulation</keyword>
<dbReference type="GO" id="GO:0005634">
    <property type="term" value="C:nucleus"/>
    <property type="evidence" value="ECO:0007669"/>
    <property type="project" value="UniProtKB-SubCell"/>
</dbReference>
<organism evidence="8 9">
    <name type="scientific">Galendromus occidentalis</name>
    <name type="common">western predatory mite</name>
    <dbReference type="NCBI Taxonomy" id="34638"/>
    <lineage>
        <taxon>Eukaryota</taxon>
        <taxon>Metazoa</taxon>
        <taxon>Ecdysozoa</taxon>
        <taxon>Arthropoda</taxon>
        <taxon>Chelicerata</taxon>
        <taxon>Arachnida</taxon>
        <taxon>Acari</taxon>
        <taxon>Parasitiformes</taxon>
        <taxon>Mesostigmata</taxon>
        <taxon>Gamasina</taxon>
        <taxon>Phytoseioidea</taxon>
        <taxon>Phytoseiidae</taxon>
        <taxon>Typhlodrominae</taxon>
        <taxon>Galendromus</taxon>
    </lineage>
</organism>
<evidence type="ECO:0000256" key="1">
    <source>
        <dbReference type="ARBA" id="ARBA00004123"/>
    </source>
</evidence>
<dbReference type="GO" id="GO:0045944">
    <property type="term" value="P:positive regulation of transcription by RNA polymerase II"/>
    <property type="evidence" value="ECO:0007669"/>
    <property type="project" value="UniProtKB-ARBA"/>
</dbReference>
<dbReference type="GO" id="GO:0071456">
    <property type="term" value="P:cellular response to hypoxia"/>
    <property type="evidence" value="ECO:0007669"/>
    <property type="project" value="TreeGrafter"/>
</dbReference>
<dbReference type="SMART" id="SM00353">
    <property type="entry name" value="HLH"/>
    <property type="match status" value="1"/>
</dbReference>
<feature type="compositionally biased region" description="Acidic residues" evidence="6">
    <location>
        <begin position="629"/>
        <end position="639"/>
    </location>
</feature>
<feature type="domain" description="BHLH" evidence="7">
    <location>
        <begin position="32"/>
        <end position="85"/>
    </location>
</feature>
<comment type="subcellular location">
    <subcellularLocation>
        <location evidence="1">Nucleus</location>
    </subcellularLocation>
</comment>
<dbReference type="PANTHER" id="PTHR23043:SF17">
    <property type="entry name" value="PROTEIN SIMILAR"/>
    <property type="match status" value="1"/>
</dbReference>
<dbReference type="InterPro" id="IPR011598">
    <property type="entry name" value="bHLH_dom"/>
</dbReference>
<protein>
    <submittedName>
        <fullName evidence="9">Protein similar</fullName>
    </submittedName>
</protein>
<evidence type="ECO:0000313" key="9">
    <source>
        <dbReference type="RefSeq" id="XP_028967528.1"/>
    </source>
</evidence>
<evidence type="ECO:0000256" key="3">
    <source>
        <dbReference type="ARBA" id="ARBA00023125"/>
    </source>
</evidence>
<dbReference type="InterPro" id="IPR000014">
    <property type="entry name" value="PAS"/>
</dbReference>
<dbReference type="RefSeq" id="XP_028967528.1">
    <property type="nucleotide sequence ID" value="XM_029111695.1"/>
</dbReference>
<dbReference type="CDD" id="cd00130">
    <property type="entry name" value="PAS"/>
    <property type="match status" value="2"/>
</dbReference>
<feature type="region of interest" description="Disordered" evidence="6">
    <location>
        <begin position="1053"/>
        <end position="1090"/>
    </location>
</feature>
<evidence type="ECO:0000256" key="5">
    <source>
        <dbReference type="ARBA" id="ARBA00023242"/>
    </source>
</evidence>
<dbReference type="Pfam" id="PF08447">
    <property type="entry name" value="PAS_3"/>
    <property type="match status" value="1"/>
</dbReference>
<dbReference type="Pfam" id="PF23171">
    <property type="entry name" value="bHLH_HIF1A"/>
    <property type="match status" value="1"/>
</dbReference>
<evidence type="ECO:0000256" key="4">
    <source>
        <dbReference type="ARBA" id="ARBA00023163"/>
    </source>
</evidence>
<feature type="region of interest" description="Disordered" evidence="6">
    <location>
        <begin position="466"/>
        <end position="493"/>
    </location>
</feature>
<dbReference type="InterPro" id="IPR035965">
    <property type="entry name" value="PAS-like_dom_sf"/>
</dbReference>
<accession>A0AAJ7SGK0</accession>
<evidence type="ECO:0000259" key="7">
    <source>
        <dbReference type="PROSITE" id="PS50888"/>
    </source>
</evidence>
<dbReference type="SUPFAM" id="SSF55785">
    <property type="entry name" value="PYP-like sensor domain (PAS domain)"/>
    <property type="match status" value="1"/>
</dbReference>
<evidence type="ECO:0000256" key="6">
    <source>
        <dbReference type="SAM" id="MobiDB-lite"/>
    </source>
</evidence>
<feature type="region of interest" description="Disordered" evidence="6">
    <location>
        <begin position="692"/>
        <end position="712"/>
    </location>
</feature>
<feature type="compositionally biased region" description="Basic and acidic residues" evidence="6">
    <location>
        <begin position="728"/>
        <end position="739"/>
    </location>
</feature>
<evidence type="ECO:0000256" key="2">
    <source>
        <dbReference type="ARBA" id="ARBA00023015"/>
    </source>
</evidence>
<dbReference type="InterPro" id="IPR013655">
    <property type="entry name" value="PAS_fold_3"/>
</dbReference>
<keyword evidence="3" id="KW-0238">DNA-binding</keyword>
<reference evidence="9" key="1">
    <citation type="submission" date="2025-08" db="UniProtKB">
        <authorList>
            <consortium name="RefSeq"/>
        </authorList>
    </citation>
    <scope>IDENTIFICATION</scope>
</reference>
<dbReference type="Gene3D" id="3.30.450.20">
    <property type="entry name" value="PAS domain"/>
    <property type="match status" value="2"/>
</dbReference>
<keyword evidence="5" id="KW-0539">Nucleus</keyword>
<dbReference type="InterPro" id="IPR036638">
    <property type="entry name" value="HLH_DNA-bd_sf"/>
</dbReference>
<keyword evidence="4" id="KW-0804">Transcription</keyword>
<dbReference type="PROSITE" id="PS50888">
    <property type="entry name" value="BHLH"/>
    <property type="match status" value="1"/>
</dbReference>
<feature type="region of interest" description="Disordered" evidence="6">
    <location>
        <begin position="619"/>
        <end position="654"/>
    </location>
</feature>
<proteinExistence type="predicted"/>
<dbReference type="GO" id="GO:0046983">
    <property type="term" value="F:protein dimerization activity"/>
    <property type="evidence" value="ECO:0007669"/>
    <property type="project" value="InterPro"/>
</dbReference>
<sequence length="1192" mass="130267">MCGTSIMRPPPLGQEKKIPKVKEKEKRRNSEKRKEKSRDAARCRRGKESEIFNELLSYLPLANEVANTLDKMSILRLTLNSLRLEKFIESTRRSSVDEDWIKFGESEDSLCDDPALNFMDGFVMILVDDGEQLEPIFVSEGLHLEMGLPVAEMLGVSLETFVHPCDYQELRTLFLGFKENAESDRIERTLQVRMKCTISAKGRVVNIKSAAYKVVKFQVRVFKRNDVQYMSALCEPMGPCFAKLRPTRSSFLTSDVKTCLDFTTQHALNLVFKSVEGFPEFIGFSADELKKLSLYDLIHPADLFEMNGHFKELFSKGYCDTGFYRFLAGCGGYCWISSRAQLVQDTTGKPLTIQCVHYCLGSTIVDANCVLADFQQIKQQQAPRCGLPLGSESFPSVSLLEDGLREVKNQYAQKPSISCTTPIKPQSLRLTATYVNAAELSAGQPSPVAVVGQSKNNQLDNNNTTERAAEISASSSTSSTLKSLPLPSSSSSTTTLTHAVSAAAVPSTASGQKVPSATSRTTSIDVDSVEFRCSGAGQIAATAASDLRTDNVFQDSDIQVHQPIEGVVGAGGVLGACFTGVQAYQQQQQQRHQQQAEAHWQLERGQVCAKRVVSPEPAADCVPDLVSSNDDDEEDDDCPVLESPAPACETSDDSCRNSYGIEASSCEQLAESANRKQLLLESRTSELSLYRDEQELTSQVPSPKAIGASTYNGALIGPDHLLGHHLHDDQQQQRQPHNDDDTENLIESDRADKWETPISVSSIAGSKRSRQNTDPESESDYAETQRCLSNKNGSSDHRSDTEDDSNVVVADDCPPQSTSVLTSTLSVFAPRTEEMSPGFLQIKGGQVLTCEEPGADLTHLAPTAGDSAMPLEVEFEVCDEVPENLFPSLLDSAGCSPLSSSPPYEDPLLGYSDLPPALLDDLSMNLQLEADNLLLPSDWPLPSPSTTSTSTTTSNSRKGDCRNFRNASSTSNNSSSKSSSSALSASSKSMLAALLQSDLVPSSVSQKQRAMVHDWGGTTQPLPESMKMSPKRNTPVKFVPQKVHSTLTINALKRPLSVSQRNSTDQLSPQHPQSNSQQHQQQQRSSLVCPIKRRKTIDSGELQPKPVEKSGSVLMKLLVSGEDLPNGYSCRVQHRPGCLDKDRDLRSAQDYLHSLTQHDNDPGSVSSDTSDFCHLLSADDDLLLALAAVTQE</sequence>